<evidence type="ECO:0000313" key="7">
    <source>
        <dbReference type="Proteomes" id="UP000322899"/>
    </source>
</evidence>
<evidence type="ECO:0000313" key="8">
    <source>
        <dbReference type="Proteomes" id="UP000323011"/>
    </source>
</evidence>
<protein>
    <submittedName>
        <fullName evidence="5">Uncharacterized protein</fullName>
    </submittedName>
</protein>
<evidence type="ECO:0000313" key="10">
    <source>
        <dbReference type="Proteomes" id="UP000325113"/>
    </source>
</evidence>
<evidence type="ECO:0000256" key="2">
    <source>
        <dbReference type="SAM" id="SignalP"/>
    </source>
</evidence>
<feature type="signal peptide" evidence="2">
    <location>
        <begin position="1"/>
        <end position="22"/>
    </location>
</feature>
<accession>A0A5A8DS52</accession>
<evidence type="ECO:0000313" key="9">
    <source>
        <dbReference type="Proteomes" id="UP000324907"/>
    </source>
</evidence>
<feature type="transmembrane region" description="Helical" evidence="1">
    <location>
        <begin position="49"/>
        <end position="74"/>
    </location>
</feature>
<dbReference type="Proteomes" id="UP000322899">
    <property type="component" value="Unassembled WGS sequence"/>
</dbReference>
<dbReference type="EMBL" id="VLTO01000061">
    <property type="protein sequence ID" value="KAA0170355.1"/>
    <property type="molecule type" value="Genomic_DNA"/>
</dbReference>
<dbReference type="EMBL" id="VLTN01000019">
    <property type="protein sequence ID" value="KAA0152836.1"/>
    <property type="molecule type" value="Genomic_DNA"/>
</dbReference>
<dbReference type="EMBL" id="VLTL01000038">
    <property type="protein sequence ID" value="KAA0166670.1"/>
    <property type="molecule type" value="Genomic_DNA"/>
</dbReference>
<evidence type="ECO:0000313" key="4">
    <source>
        <dbReference type="EMBL" id="KAA0165694.1"/>
    </source>
</evidence>
<evidence type="ECO:0000313" key="3">
    <source>
        <dbReference type="EMBL" id="KAA0152836.1"/>
    </source>
</evidence>
<name>A0A5A8DS52_CAFRO</name>
<gene>
    <name evidence="6" type="ORF">FNF27_06612</name>
    <name evidence="5" type="ORF">FNF28_03044</name>
    <name evidence="3" type="ORF">FNF29_03723</name>
    <name evidence="4" type="ORF">FNF31_01671</name>
</gene>
<keyword evidence="1" id="KW-0472">Membrane</keyword>
<evidence type="ECO:0000313" key="6">
    <source>
        <dbReference type="EMBL" id="KAA0170355.1"/>
    </source>
</evidence>
<sequence>MASARAAAWALLLVCLWHAASAQYFGNATGTIVCTHDNPDCRPVTSSELGAVVSVMTVIPWIGLCAAAAFFTFAG</sequence>
<keyword evidence="1" id="KW-1133">Transmembrane helix</keyword>
<comment type="caution">
    <text evidence="5">The sequence shown here is derived from an EMBL/GenBank/DDBJ whole genome shotgun (WGS) entry which is preliminary data.</text>
</comment>
<feature type="chain" id="PRO_5033844865" evidence="2">
    <location>
        <begin position="23"/>
        <end position="75"/>
    </location>
</feature>
<dbReference type="Proteomes" id="UP000325113">
    <property type="component" value="Unassembled WGS sequence"/>
</dbReference>
<keyword evidence="8" id="KW-1185">Reference proteome</keyword>
<keyword evidence="2" id="KW-0732">Signal</keyword>
<organism evidence="5 9">
    <name type="scientific">Cafeteria roenbergensis</name>
    <name type="common">Marine flagellate</name>
    <dbReference type="NCBI Taxonomy" id="33653"/>
    <lineage>
        <taxon>Eukaryota</taxon>
        <taxon>Sar</taxon>
        <taxon>Stramenopiles</taxon>
        <taxon>Bigyra</taxon>
        <taxon>Opalozoa</taxon>
        <taxon>Bicosoecida</taxon>
        <taxon>Cafeteriaceae</taxon>
        <taxon>Cafeteria</taxon>
    </lineage>
</organism>
<proteinExistence type="predicted"/>
<dbReference type="EMBL" id="VLTM01000011">
    <property type="protein sequence ID" value="KAA0165694.1"/>
    <property type="molecule type" value="Genomic_DNA"/>
</dbReference>
<evidence type="ECO:0000313" key="5">
    <source>
        <dbReference type="EMBL" id="KAA0166670.1"/>
    </source>
</evidence>
<dbReference type="Proteomes" id="UP000324907">
    <property type="component" value="Unassembled WGS sequence"/>
</dbReference>
<dbReference type="Proteomes" id="UP000323011">
    <property type="component" value="Unassembled WGS sequence"/>
</dbReference>
<evidence type="ECO:0000256" key="1">
    <source>
        <dbReference type="SAM" id="Phobius"/>
    </source>
</evidence>
<reference evidence="7 8" key="1">
    <citation type="submission" date="2019-07" db="EMBL/GenBank/DDBJ databases">
        <title>Genomes of Cafeteria roenbergensis.</title>
        <authorList>
            <person name="Fischer M.G."/>
            <person name="Hackl T."/>
            <person name="Roman M."/>
        </authorList>
    </citation>
    <scope>NUCLEOTIDE SEQUENCE [LARGE SCALE GENOMIC DNA]</scope>
    <source>
        <strain evidence="3 8">BVI</strain>
        <strain evidence="4 10">Cflag</strain>
        <strain evidence="6 7">E4-10P</strain>
        <strain evidence="5 9">RCC970-E3</strain>
    </source>
</reference>
<keyword evidence="1" id="KW-0812">Transmembrane</keyword>
<dbReference type="AlphaFoldDB" id="A0A5A8DS52"/>